<dbReference type="Proteomes" id="UP000247810">
    <property type="component" value="Unassembled WGS sequence"/>
</dbReference>
<sequence>PQIHYGLIASGNQVIKNKKTRDKLRRQYNALCVEIEAAGIMNAIPCLVIRGICNYADSRKDKSWQCYAAVTAAAYMKILLSV</sequence>
<dbReference type="Gene3D" id="3.40.50.1580">
    <property type="entry name" value="Nucleoside phosphorylase domain"/>
    <property type="match status" value="1"/>
</dbReference>
<dbReference type="EMBL" id="KZ825947">
    <property type="protein sequence ID" value="PYH91383.1"/>
    <property type="molecule type" value="Genomic_DNA"/>
</dbReference>
<dbReference type="GO" id="GO:0009116">
    <property type="term" value="P:nucleoside metabolic process"/>
    <property type="evidence" value="ECO:0007669"/>
    <property type="project" value="InterPro"/>
</dbReference>
<dbReference type="InterPro" id="IPR053137">
    <property type="entry name" value="NLR-like"/>
</dbReference>
<dbReference type="InterPro" id="IPR035994">
    <property type="entry name" value="Nucleoside_phosphorylase_sf"/>
</dbReference>
<gene>
    <name evidence="2" type="ORF">BO71DRAFT_301521</name>
</gene>
<reference evidence="2 3" key="1">
    <citation type="submission" date="2018-02" db="EMBL/GenBank/DDBJ databases">
        <title>The genomes of Aspergillus section Nigri reveals drivers in fungal speciation.</title>
        <authorList>
            <consortium name="DOE Joint Genome Institute"/>
            <person name="Vesth T.C."/>
            <person name="Nybo J."/>
            <person name="Theobald S."/>
            <person name="Brandl J."/>
            <person name="Frisvad J.C."/>
            <person name="Nielsen K.F."/>
            <person name="Lyhne E.K."/>
            <person name="Kogle M.E."/>
            <person name="Kuo A."/>
            <person name="Riley R."/>
            <person name="Clum A."/>
            <person name="Nolan M."/>
            <person name="Lipzen A."/>
            <person name="Salamov A."/>
            <person name="Henrissat B."/>
            <person name="Wiebenga A."/>
            <person name="De vries R.P."/>
            <person name="Grigoriev I.V."/>
            <person name="Mortensen U.H."/>
            <person name="Andersen M.R."/>
            <person name="Baker S.E."/>
        </authorList>
    </citation>
    <scope>NUCLEOTIDE SEQUENCE [LARGE SCALE GENOMIC DNA]</scope>
    <source>
        <strain evidence="2 3">CBS 707.79</strain>
    </source>
</reference>
<evidence type="ECO:0000313" key="3">
    <source>
        <dbReference type="Proteomes" id="UP000247810"/>
    </source>
</evidence>
<dbReference type="OrthoDB" id="1577640at2759"/>
<dbReference type="Pfam" id="PF01048">
    <property type="entry name" value="PNP_UDP_1"/>
    <property type="match status" value="1"/>
</dbReference>
<dbReference type="SUPFAM" id="SSF53167">
    <property type="entry name" value="Purine and uridine phosphorylases"/>
    <property type="match status" value="1"/>
</dbReference>
<dbReference type="VEuPathDB" id="FungiDB:BO71DRAFT_301521"/>
<accession>A0A319DJI6</accession>
<dbReference type="InterPro" id="IPR000845">
    <property type="entry name" value="Nucleoside_phosphorylase_d"/>
</dbReference>
<dbReference type="AlphaFoldDB" id="A0A319DJI6"/>
<protein>
    <submittedName>
        <fullName evidence="2">Purine and uridine phosphorylase</fullName>
    </submittedName>
</protein>
<feature type="non-terminal residue" evidence="2">
    <location>
        <position position="82"/>
    </location>
</feature>
<feature type="non-terminal residue" evidence="2">
    <location>
        <position position="1"/>
    </location>
</feature>
<dbReference type="GO" id="GO:0003824">
    <property type="term" value="F:catalytic activity"/>
    <property type="evidence" value="ECO:0007669"/>
    <property type="project" value="InterPro"/>
</dbReference>
<dbReference type="PANTHER" id="PTHR46082:SF11">
    <property type="entry name" value="AAA+ ATPASE DOMAIN-CONTAINING PROTEIN-RELATED"/>
    <property type="match status" value="1"/>
</dbReference>
<organism evidence="2 3">
    <name type="scientific">Aspergillus ellipticus CBS 707.79</name>
    <dbReference type="NCBI Taxonomy" id="1448320"/>
    <lineage>
        <taxon>Eukaryota</taxon>
        <taxon>Fungi</taxon>
        <taxon>Dikarya</taxon>
        <taxon>Ascomycota</taxon>
        <taxon>Pezizomycotina</taxon>
        <taxon>Eurotiomycetes</taxon>
        <taxon>Eurotiomycetidae</taxon>
        <taxon>Eurotiales</taxon>
        <taxon>Aspergillaceae</taxon>
        <taxon>Aspergillus</taxon>
        <taxon>Aspergillus subgen. Circumdati</taxon>
    </lineage>
</organism>
<evidence type="ECO:0000313" key="2">
    <source>
        <dbReference type="EMBL" id="PYH91383.1"/>
    </source>
</evidence>
<keyword evidence="3" id="KW-1185">Reference proteome</keyword>
<name>A0A319DJI6_9EURO</name>
<feature type="domain" description="Nucleoside phosphorylase" evidence="1">
    <location>
        <begin position="2"/>
        <end position="65"/>
    </location>
</feature>
<dbReference type="STRING" id="1448320.A0A319DJI6"/>
<proteinExistence type="predicted"/>
<dbReference type="PANTHER" id="PTHR46082">
    <property type="entry name" value="ATP/GTP-BINDING PROTEIN-RELATED"/>
    <property type="match status" value="1"/>
</dbReference>
<evidence type="ECO:0000259" key="1">
    <source>
        <dbReference type="Pfam" id="PF01048"/>
    </source>
</evidence>